<dbReference type="HAMAP" id="MF_00384">
    <property type="entry name" value="Homoser_kinase"/>
    <property type="match status" value="1"/>
</dbReference>
<feature type="domain" description="GHMP kinase C-terminal" evidence="13">
    <location>
        <begin position="218"/>
        <end position="261"/>
    </location>
</feature>
<evidence type="ECO:0000256" key="6">
    <source>
        <dbReference type="ARBA" id="ARBA00022679"/>
    </source>
</evidence>
<dbReference type="InterPro" id="IPR000870">
    <property type="entry name" value="Homoserine_kinase"/>
</dbReference>
<name>C1N2A1_MICPC</name>
<organism evidence="15">
    <name type="scientific">Micromonas pusilla (strain CCMP1545)</name>
    <name type="common">Picoplanktonic green alga</name>
    <dbReference type="NCBI Taxonomy" id="564608"/>
    <lineage>
        <taxon>Eukaryota</taxon>
        <taxon>Viridiplantae</taxon>
        <taxon>Chlorophyta</taxon>
        <taxon>Mamiellophyceae</taxon>
        <taxon>Mamiellales</taxon>
        <taxon>Mamiellaceae</taxon>
        <taxon>Micromonas</taxon>
    </lineage>
</organism>
<keyword evidence="5" id="KW-0028">Amino-acid biosynthesis</keyword>
<protein>
    <recommendedName>
        <fullName evidence="4">Homoserine kinase</fullName>
        <ecNumber evidence="3">2.7.1.39</ecNumber>
    </recommendedName>
</protein>
<evidence type="ECO:0000256" key="7">
    <source>
        <dbReference type="ARBA" id="ARBA00022697"/>
    </source>
</evidence>
<dbReference type="Gene3D" id="3.30.70.890">
    <property type="entry name" value="GHMP kinase, C-terminal domain"/>
    <property type="match status" value="1"/>
</dbReference>
<sequence length="261" mass="27361">VSVPATSANMGPGFDSFGFAVDLENELILERGEFVVDVVGEGEDSLPRDESNAIIQAVKDGFSAIYPDRELPIENIRFKSVNRIPPARGLGSSSAALVSGLAAGLALAGQDLAAPQTKQLLLQLAADCEGHPDNVAPAIYGGFQVSINTGKQWVTQAVRLPDGMQAILFIPDFESLTSETRAALPKEIPVADAVYNISRAAMLVNSFSTGNLEALRYACQDVIHQPVRGAAFPLAELIDAAYSKGAHGAFLSGAGPTVLAL</sequence>
<dbReference type="InterPro" id="IPR006203">
    <property type="entry name" value="GHMP_knse_ATP-bd_CS"/>
</dbReference>
<dbReference type="GeneID" id="9687494"/>
<dbReference type="Pfam" id="PF08544">
    <property type="entry name" value="GHMP_kinases_C"/>
    <property type="match status" value="1"/>
</dbReference>
<evidence type="ECO:0000256" key="3">
    <source>
        <dbReference type="ARBA" id="ARBA00012078"/>
    </source>
</evidence>
<keyword evidence="9" id="KW-0418">Kinase</keyword>
<dbReference type="UniPathway" id="UPA00050">
    <property type="reaction ID" value="UER00064"/>
</dbReference>
<dbReference type="SUPFAM" id="SSF55060">
    <property type="entry name" value="GHMP Kinase, C-terminal domain"/>
    <property type="match status" value="1"/>
</dbReference>
<comment type="similarity">
    <text evidence="2">Belongs to the GHMP kinase family. Homoserine kinase subfamily.</text>
</comment>
<dbReference type="SUPFAM" id="SSF54211">
    <property type="entry name" value="Ribosomal protein S5 domain 2-like"/>
    <property type="match status" value="1"/>
</dbReference>
<keyword evidence="6" id="KW-0808">Transferase</keyword>
<proteinExistence type="inferred from homology"/>
<dbReference type="GO" id="GO:0004413">
    <property type="term" value="F:homoserine kinase activity"/>
    <property type="evidence" value="ECO:0007669"/>
    <property type="project" value="UniProtKB-EC"/>
</dbReference>
<feature type="non-terminal residue" evidence="14">
    <location>
        <position position="261"/>
    </location>
</feature>
<dbReference type="Pfam" id="PF00288">
    <property type="entry name" value="GHMP_kinases_N"/>
    <property type="match status" value="1"/>
</dbReference>
<dbReference type="PIRSF" id="PIRSF000676">
    <property type="entry name" value="Homoser_kin"/>
    <property type="match status" value="1"/>
</dbReference>
<evidence type="ECO:0000259" key="12">
    <source>
        <dbReference type="Pfam" id="PF00288"/>
    </source>
</evidence>
<evidence type="ECO:0000256" key="8">
    <source>
        <dbReference type="ARBA" id="ARBA00022741"/>
    </source>
</evidence>
<accession>C1N2A1</accession>
<dbReference type="PANTHER" id="PTHR20861:SF1">
    <property type="entry name" value="HOMOSERINE KINASE"/>
    <property type="match status" value="1"/>
</dbReference>
<dbReference type="RefSeq" id="XP_003062256.1">
    <property type="nucleotide sequence ID" value="XM_003062210.1"/>
</dbReference>
<feature type="non-terminal residue" evidence="14">
    <location>
        <position position="1"/>
    </location>
</feature>
<dbReference type="PROSITE" id="PS00627">
    <property type="entry name" value="GHMP_KINASES_ATP"/>
    <property type="match status" value="1"/>
</dbReference>
<dbReference type="EMBL" id="GG663745">
    <property type="protein sequence ID" value="EEH53968.1"/>
    <property type="molecule type" value="Genomic_DNA"/>
</dbReference>
<keyword evidence="10" id="KW-0067">ATP-binding</keyword>
<keyword evidence="7" id="KW-0791">Threonine biosynthesis</keyword>
<dbReference type="Gene3D" id="3.30.230.10">
    <property type="match status" value="1"/>
</dbReference>
<evidence type="ECO:0000256" key="9">
    <source>
        <dbReference type="ARBA" id="ARBA00022777"/>
    </source>
</evidence>
<evidence type="ECO:0000313" key="15">
    <source>
        <dbReference type="Proteomes" id="UP000001876"/>
    </source>
</evidence>
<dbReference type="OMA" id="QDVIHQP"/>
<dbReference type="InterPro" id="IPR006204">
    <property type="entry name" value="GHMP_kinase_N_dom"/>
</dbReference>
<dbReference type="Proteomes" id="UP000001876">
    <property type="component" value="Unassembled WGS sequence"/>
</dbReference>
<dbReference type="eggNOG" id="KOG1537">
    <property type="taxonomic scope" value="Eukaryota"/>
</dbReference>
<evidence type="ECO:0000256" key="5">
    <source>
        <dbReference type="ARBA" id="ARBA00022605"/>
    </source>
</evidence>
<dbReference type="InterPro" id="IPR020568">
    <property type="entry name" value="Ribosomal_Su5_D2-typ_SF"/>
</dbReference>
<dbReference type="PANTHER" id="PTHR20861">
    <property type="entry name" value="HOMOSERINE/4-DIPHOSPHOCYTIDYL-2-C-METHYL-D-ERYTHRITOL KINASE"/>
    <property type="match status" value="1"/>
</dbReference>
<evidence type="ECO:0000256" key="4">
    <source>
        <dbReference type="ARBA" id="ARBA00017858"/>
    </source>
</evidence>
<dbReference type="STRING" id="564608.C1N2A1"/>
<dbReference type="PRINTS" id="PR00958">
    <property type="entry name" value="HOMSERKINASE"/>
</dbReference>
<dbReference type="AlphaFoldDB" id="C1N2A1"/>
<dbReference type="InterPro" id="IPR036554">
    <property type="entry name" value="GHMP_kinase_C_sf"/>
</dbReference>
<evidence type="ECO:0000256" key="2">
    <source>
        <dbReference type="ARBA" id="ARBA00007370"/>
    </source>
</evidence>
<keyword evidence="8" id="KW-0547">Nucleotide-binding</keyword>
<evidence type="ECO:0000256" key="10">
    <source>
        <dbReference type="ARBA" id="ARBA00022840"/>
    </source>
</evidence>
<dbReference type="GO" id="GO:0009088">
    <property type="term" value="P:threonine biosynthetic process"/>
    <property type="evidence" value="ECO:0007669"/>
    <property type="project" value="UniProtKB-UniPathway"/>
</dbReference>
<evidence type="ECO:0000256" key="1">
    <source>
        <dbReference type="ARBA" id="ARBA00005015"/>
    </source>
</evidence>
<keyword evidence="15" id="KW-1185">Reference proteome</keyword>
<reference evidence="14 15" key="1">
    <citation type="journal article" date="2009" name="Science">
        <title>Green evolution and dynamic adaptations revealed by genomes of the marine picoeukaryotes Micromonas.</title>
        <authorList>
            <person name="Worden A.Z."/>
            <person name="Lee J.H."/>
            <person name="Mock T."/>
            <person name="Rouze P."/>
            <person name="Simmons M.P."/>
            <person name="Aerts A.L."/>
            <person name="Allen A.E."/>
            <person name="Cuvelier M.L."/>
            <person name="Derelle E."/>
            <person name="Everett M.V."/>
            <person name="Foulon E."/>
            <person name="Grimwood J."/>
            <person name="Gundlach H."/>
            <person name="Henrissat B."/>
            <person name="Napoli C."/>
            <person name="McDonald S.M."/>
            <person name="Parker M.S."/>
            <person name="Rombauts S."/>
            <person name="Salamov A."/>
            <person name="Von Dassow P."/>
            <person name="Badger J.H."/>
            <person name="Coutinho P.M."/>
            <person name="Demir E."/>
            <person name="Dubchak I."/>
            <person name="Gentemann C."/>
            <person name="Eikrem W."/>
            <person name="Gready J.E."/>
            <person name="John U."/>
            <person name="Lanier W."/>
            <person name="Lindquist E.A."/>
            <person name="Lucas S."/>
            <person name="Mayer K.F."/>
            <person name="Moreau H."/>
            <person name="Not F."/>
            <person name="Otillar R."/>
            <person name="Panaud O."/>
            <person name="Pangilinan J."/>
            <person name="Paulsen I."/>
            <person name="Piegu B."/>
            <person name="Poliakov A."/>
            <person name="Robbens S."/>
            <person name="Schmutz J."/>
            <person name="Toulza E."/>
            <person name="Wyss T."/>
            <person name="Zelensky A."/>
            <person name="Zhou K."/>
            <person name="Armbrust E.V."/>
            <person name="Bhattacharya D."/>
            <person name="Goodenough U.W."/>
            <person name="Van de Peer Y."/>
            <person name="Grigoriev I.V."/>
        </authorList>
    </citation>
    <scope>NUCLEOTIDE SEQUENCE [LARGE SCALE GENOMIC DNA]</scope>
    <source>
        <strain evidence="14 15">CCMP1545</strain>
    </source>
</reference>
<dbReference type="EC" id="2.7.1.39" evidence="3"/>
<dbReference type="KEGG" id="mpp:MICPUCDRAFT_5371"/>
<dbReference type="GO" id="GO:0005524">
    <property type="term" value="F:ATP binding"/>
    <property type="evidence" value="ECO:0007669"/>
    <property type="project" value="UniProtKB-KW"/>
</dbReference>
<gene>
    <name evidence="14" type="ORF">MICPUCDRAFT_5371</name>
</gene>
<evidence type="ECO:0000313" key="14">
    <source>
        <dbReference type="EMBL" id="EEH53968.1"/>
    </source>
</evidence>
<comment type="pathway">
    <text evidence="1">Amino-acid biosynthesis; L-threonine biosynthesis; L-threonine from L-aspartate: step 4/5.</text>
</comment>
<evidence type="ECO:0000256" key="11">
    <source>
        <dbReference type="ARBA" id="ARBA00049913"/>
    </source>
</evidence>
<feature type="domain" description="GHMP kinase N-terminal" evidence="12">
    <location>
        <begin position="70"/>
        <end position="142"/>
    </location>
</feature>
<dbReference type="OrthoDB" id="195231at2759"/>
<dbReference type="InterPro" id="IPR013750">
    <property type="entry name" value="GHMP_kinase_C_dom"/>
</dbReference>
<comment type="catalytic activity">
    <reaction evidence="11">
        <text>L-homoserine + ATP = O-phospho-L-homoserine + ADP + H(+)</text>
        <dbReference type="Rhea" id="RHEA:13985"/>
        <dbReference type="ChEBI" id="CHEBI:15378"/>
        <dbReference type="ChEBI" id="CHEBI:30616"/>
        <dbReference type="ChEBI" id="CHEBI:57476"/>
        <dbReference type="ChEBI" id="CHEBI:57590"/>
        <dbReference type="ChEBI" id="CHEBI:456216"/>
        <dbReference type="EC" id="2.7.1.39"/>
    </reaction>
    <physiologicalReaction direction="left-to-right" evidence="11">
        <dbReference type="Rhea" id="RHEA:13986"/>
    </physiologicalReaction>
</comment>
<dbReference type="InterPro" id="IPR014721">
    <property type="entry name" value="Ribsml_uS5_D2-typ_fold_subgr"/>
</dbReference>
<dbReference type="NCBIfam" id="TIGR00191">
    <property type="entry name" value="thrB"/>
    <property type="match status" value="1"/>
</dbReference>
<evidence type="ECO:0000259" key="13">
    <source>
        <dbReference type="Pfam" id="PF08544"/>
    </source>
</evidence>